<sequence>MAEQDTGLLVYGIVPSDVEPTADARGVGDPPAEVTVIEEDGLAALVSPVPLDQPLGRPADLAAYKELLDGTAQVAPVLPVRFGTVVTRPKAVTELLAGHHDAFLDELAELEGLAQFVVHARYVERAVISQILESNREAGQLRDQIHGQPQDAVRGQRIRLGEILSQAVELRREQDTAHLVEALTETTVSHLVRPPSHEQDAAYVAFLVELDREGEFEEALRGVAEEWAGLANVRLLGPLAAYDFVDQQRLRS</sequence>
<dbReference type="RefSeq" id="WP_377337383.1">
    <property type="nucleotide sequence ID" value="NZ_JBHLUE010000005.1"/>
</dbReference>
<dbReference type="EMBL" id="JBHLUE010000005">
    <property type="protein sequence ID" value="MFC0564383.1"/>
    <property type="molecule type" value="Genomic_DNA"/>
</dbReference>
<name>A0ABV6NWE1_9ACTN</name>
<comment type="caution">
    <text evidence="4">The sequence shown here is derived from an EMBL/GenBank/DDBJ whole genome shotgun (WGS) entry which is preliminary data.</text>
</comment>
<dbReference type="Proteomes" id="UP001589894">
    <property type="component" value="Unassembled WGS sequence"/>
</dbReference>
<comment type="similarity">
    <text evidence="3">Belongs to the gas vesicle GvpF/GvpL family.</text>
</comment>
<evidence type="ECO:0000256" key="2">
    <source>
        <dbReference type="ARBA" id="ARBA00035108"/>
    </source>
</evidence>
<evidence type="ECO:0000313" key="4">
    <source>
        <dbReference type="EMBL" id="MFC0564383.1"/>
    </source>
</evidence>
<keyword evidence="5" id="KW-1185">Reference proteome</keyword>
<dbReference type="InterPro" id="IPR009430">
    <property type="entry name" value="GvpL/GvpF"/>
</dbReference>
<proteinExistence type="inferred from homology"/>
<gene>
    <name evidence="4" type="ORF">ACFFHU_09555</name>
</gene>
<organism evidence="4 5">
    <name type="scientific">Plantactinospora siamensis</name>
    <dbReference type="NCBI Taxonomy" id="555372"/>
    <lineage>
        <taxon>Bacteria</taxon>
        <taxon>Bacillati</taxon>
        <taxon>Actinomycetota</taxon>
        <taxon>Actinomycetes</taxon>
        <taxon>Micromonosporales</taxon>
        <taxon>Micromonosporaceae</taxon>
        <taxon>Plantactinospora</taxon>
    </lineage>
</organism>
<dbReference type="PANTHER" id="PTHR36852:SF1">
    <property type="entry name" value="PROTEIN GVPL 2"/>
    <property type="match status" value="1"/>
</dbReference>
<evidence type="ECO:0000256" key="1">
    <source>
        <dbReference type="ARBA" id="ARBA00022987"/>
    </source>
</evidence>
<protein>
    <submittedName>
        <fullName evidence="4">GvpL/GvpF family gas vesicle protein</fullName>
    </submittedName>
</protein>
<keyword evidence="1" id="KW-0304">Gas vesicle</keyword>
<reference evidence="4 5" key="1">
    <citation type="submission" date="2024-09" db="EMBL/GenBank/DDBJ databases">
        <authorList>
            <person name="Sun Q."/>
            <person name="Mori K."/>
        </authorList>
    </citation>
    <scope>NUCLEOTIDE SEQUENCE [LARGE SCALE GENOMIC DNA]</scope>
    <source>
        <strain evidence="4 5">TBRC 2205</strain>
    </source>
</reference>
<evidence type="ECO:0000313" key="5">
    <source>
        <dbReference type="Proteomes" id="UP001589894"/>
    </source>
</evidence>
<comment type="subcellular location">
    <subcellularLocation>
        <location evidence="2">Gas vesicle</location>
    </subcellularLocation>
</comment>
<dbReference type="Pfam" id="PF06386">
    <property type="entry name" value="GvpL_GvpF"/>
    <property type="match status" value="1"/>
</dbReference>
<accession>A0ABV6NWE1</accession>
<evidence type="ECO:0000256" key="3">
    <source>
        <dbReference type="ARBA" id="ARBA00035643"/>
    </source>
</evidence>
<dbReference type="PANTHER" id="PTHR36852">
    <property type="entry name" value="PROTEIN GVPL 2"/>
    <property type="match status" value="1"/>
</dbReference>